<dbReference type="RefSeq" id="WP_127709079.1">
    <property type="nucleotide sequence ID" value="NZ_SACO01000006.1"/>
</dbReference>
<comment type="caution">
    <text evidence="1">The sequence shown here is derived from an EMBL/GenBank/DDBJ whole genome shotgun (WGS) entry which is preliminary data.</text>
</comment>
<accession>A0A437N5B7</accession>
<protein>
    <submittedName>
        <fullName evidence="1">Uncharacterized protein</fullName>
    </submittedName>
</protein>
<dbReference type="AlphaFoldDB" id="A0A437N5B7"/>
<evidence type="ECO:0000313" key="1">
    <source>
        <dbReference type="EMBL" id="RVU05087.1"/>
    </source>
</evidence>
<keyword evidence="2" id="KW-1185">Reference proteome</keyword>
<reference evidence="1 2" key="1">
    <citation type="submission" date="2019-01" db="EMBL/GenBank/DDBJ databases">
        <authorList>
            <person name="Chen W.-M."/>
        </authorList>
    </citation>
    <scope>NUCLEOTIDE SEQUENCE [LARGE SCALE GENOMIC DNA]</scope>
    <source>
        <strain evidence="1 2">FSY-9</strain>
    </source>
</reference>
<name>A0A437N5B7_9SPHN</name>
<dbReference type="EMBL" id="SACO01000006">
    <property type="protein sequence ID" value="RVU05087.1"/>
    <property type="molecule type" value="Genomic_DNA"/>
</dbReference>
<proteinExistence type="predicted"/>
<evidence type="ECO:0000313" key="2">
    <source>
        <dbReference type="Proteomes" id="UP000282837"/>
    </source>
</evidence>
<dbReference type="Proteomes" id="UP000282837">
    <property type="component" value="Unassembled WGS sequence"/>
</dbReference>
<organism evidence="1 2">
    <name type="scientific">Novosphingobium umbonatum</name>
    <dbReference type="NCBI Taxonomy" id="1908524"/>
    <lineage>
        <taxon>Bacteria</taxon>
        <taxon>Pseudomonadati</taxon>
        <taxon>Pseudomonadota</taxon>
        <taxon>Alphaproteobacteria</taxon>
        <taxon>Sphingomonadales</taxon>
        <taxon>Sphingomonadaceae</taxon>
        <taxon>Novosphingobium</taxon>
    </lineage>
</organism>
<gene>
    <name evidence="1" type="ORF">EOE18_10180</name>
</gene>
<dbReference type="OrthoDB" id="7628592at2"/>
<sequence>MTNSDYTPVPNARLCHDDAEALLAINASLRSPSPEWVHFLSETLSHWLVEQRAPQGVVDEAKARWLIERIDEGDRRPHPAALAVLRRCCVIARDVPRQMLHYLRMQEARPA</sequence>